<dbReference type="Pfam" id="PF10029">
    <property type="entry name" value="DUF2271"/>
    <property type="match status" value="1"/>
</dbReference>
<dbReference type="EMBL" id="NTFI01000001">
    <property type="protein sequence ID" value="PHQ26716.1"/>
    <property type="molecule type" value="Genomic_DNA"/>
</dbReference>
<gene>
    <name evidence="2" type="ORF">CLH62_03770</name>
</gene>
<name>A0A2G1VIX0_9GAMM</name>
<comment type="caution">
    <text evidence="2">The sequence shown here is derived from an EMBL/GenBank/DDBJ whole genome shotgun (WGS) entry which is preliminary data.</text>
</comment>
<dbReference type="AlphaFoldDB" id="A0A2G1VIX0"/>
<keyword evidence="1" id="KW-0732">Signal</keyword>
<feature type="chain" id="PRO_5013773723" evidence="1">
    <location>
        <begin position="21"/>
        <end position="156"/>
    </location>
</feature>
<keyword evidence="3" id="KW-1185">Reference proteome</keyword>
<accession>A0A2G1VIX0</accession>
<sequence>MKKIVIALGLAIAVALPALAQAREVTFTTELLNYGGDGAYLALYLTDAAGNYQGTLWIAGKKSKYYKHLSGWARGSRLNPAEYDGLTGASITSGRTLKITLNLDDALIDSGHEVRVDTAVEDMRDNRADVAVPLTSDGAGKPVTGRGYVASFRYDF</sequence>
<protein>
    <submittedName>
        <fullName evidence="2">Tat pathway signal protein</fullName>
    </submittedName>
</protein>
<dbReference type="Proteomes" id="UP000229044">
    <property type="component" value="Unassembled WGS sequence"/>
</dbReference>
<dbReference type="InterPro" id="IPR014469">
    <property type="entry name" value="DUF2271"/>
</dbReference>
<organism evidence="2 3">
    <name type="scientific">Marinobacter guineae</name>
    <dbReference type="NCBI Taxonomy" id="432303"/>
    <lineage>
        <taxon>Bacteria</taxon>
        <taxon>Pseudomonadati</taxon>
        <taxon>Pseudomonadota</taxon>
        <taxon>Gammaproteobacteria</taxon>
        <taxon>Pseudomonadales</taxon>
        <taxon>Marinobacteraceae</taxon>
        <taxon>Marinobacter</taxon>
    </lineage>
</organism>
<evidence type="ECO:0000313" key="3">
    <source>
        <dbReference type="Proteomes" id="UP000229044"/>
    </source>
</evidence>
<dbReference type="OrthoDB" id="6057843at2"/>
<evidence type="ECO:0000313" key="2">
    <source>
        <dbReference type="EMBL" id="PHQ26716.1"/>
    </source>
</evidence>
<dbReference type="RefSeq" id="WP_099616792.1">
    <property type="nucleotide sequence ID" value="NZ_KZ319339.1"/>
</dbReference>
<proteinExistence type="predicted"/>
<feature type="signal peptide" evidence="1">
    <location>
        <begin position="1"/>
        <end position="20"/>
    </location>
</feature>
<reference evidence="2 3" key="1">
    <citation type="submission" date="2017-09" db="EMBL/GenBank/DDBJ databases">
        <title>The draft genome sequences of Marinobacter guineae M3B.</title>
        <authorList>
            <person name="Cao J."/>
        </authorList>
    </citation>
    <scope>NUCLEOTIDE SEQUENCE [LARGE SCALE GENOMIC DNA]</scope>
    <source>
        <strain evidence="2 3">M3B</strain>
    </source>
</reference>
<evidence type="ECO:0000256" key="1">
    <source>
        <dbReference type="SAM" id="SignalP"/>
    </source>
</evidence>